<evidence type="ECO:0000256" key="4">
    <source>
        <dbReference type="ARBA" id="ARBA00021582"/>
    </source>
</evidence>
<dbReference type="Pfam" id="PF19304">
    <property type="entry name" value="PGDH_inter"/>
    <property type="match status" value="1"/>
</dbReference>
<sequence length="526" mass="57376">MKILVSEPIAEKGLEKLVQEGATVDLKTSLTRQELLKIIGEYDALIVRSNTKVNEELYQKATQLKVVGRAGNGVDNIDMDGATKRGIIVVNTPDSNSVSACELTIGLLLATCRNIPQHHIRLKGKVWDRSGLKGMELLDKTVGIVGLGRIGSLVATRLKSFGMKIVAYDPYISDSRFQHVGVEKKEKLEDLMRVCDILTVHTPKTEETYGMIGKEQLAVAKKGLTVINCARAGIVNEVALIEALKTKIVARVGIDVPEGEPEPISPLLEYDNVIVTPHAGADTKEAQDNVGVTIAQEVISALRGEMVPNAVNLPTLHTQELAAVKNYLKLGETMGKLYYQLEKEAVEKVEITYRGEVAAMETSVISLAILKGLFEPVLKEKVNYVNASVVAKSRGVVVTESKESEVDSYLTLITVKVISKGKEFTISGTVFGKDDLRIVEINGYEFDVIPMPYMLIAENMDKPGVVGQMGTLLGVAKVNIATMQLGRKLTDNRAMMVLTVDSEVSKETLEFVGGVDGILRVRFVKL</sequence>
<dbReference type="SUPFAM" id="SSF51735">
    <property type="entry name" value="NAD(P)-binding Rossmann-fold domains"/>
    <property type="match status" value="1"/>
</dbReference>
<dbReference type="PANTHER" id="PTHR42938">
    <property type="entry name" value="FORMATE DEHYDROGENASE 1"/>
    <property type="match status" value="1"/>
</dbReference>
<name>A0A154BW68_ANASB</name>
<evidence type="ECO:0000256" key="8">
    <source>
        <dbReference type="ARBA" id="ARBA00048731"/>
    </source>
</evidence>
<comment type="function">
    <text evidence="1">Catalyzes the reversible oxidation of 3-phospho-D-glycerate to 3-phosphonooxypyruvate, the first step of the phosphorylated L-serine biosynthesis pathway. Also catalyzes the reversible oxidation of 2-hydroxyglutarate to 2-oxoglutarate.</text>
</comment>
<evidence type="ECO:0000313" key="11">
    <source>
        <dbReference type="EMBL" id="KYZ78030.1"/>
    </source>
</evidence>
<dbReference type="Pfam" id="PF00389">
    <property type="entry name" value="2-Hacid_dh"/>
    <property type="match status" value="1"/>
</dbReference>
<dbReference type="UniPathway" id="UPA00135">
    <property type="reaction ID" value="UER00196"/>
</dbReference>
<dbReference type="InterPro" id="IPR029009">
    <property type="entry name" value="ASB_dom_sf"/>
</dbReference>
<dbReference type="PROSITE" id="PS51671">
    <property type="entry name" value="ACT"/>
    <property type="match status" value="1"/>
</dbReference>
<dbReference type="SUPFAM" id="SSF55021">
    <property type="entry name" value="ACT-like"/>
    <property type="match status" value="1"/>
</dbReference>
<dbReference type="Gene3D" id="3.30.70.260">
    <property type="match status" value="1"/>
</dbReference>
<accession>A0A154BW68</accession>
<evidence type="ECO:0000256" key="9">
    <source>
        <dbReference type="RuleBase" id="RU363003"/>
    </source>
</evidence>
<organism evidence="11 12">
    <name type="scientific">Anaerosporomusa subterranea</name>
    <dbReference type="NCBI Taxonomy" id="1794912"/>
    <lineage>
        <taxon>Bacteria</taxon>
        <taxon>Bacillati</taxon>
        <taxon>Bacillota</taxon>
        <taxon>Negativicutes</taxon>
        <taxon>Acetonemataceae</taxon>
        <taxon>Anaerosporomusa</taxon>
    </lineage>
</organism>
<evidence type="ECO:0000256" key="2">
    <source>
        <dbReference type="ARBA" id="ARBA00005216"/>
    </source>
</evidence>
<keyword evidence="12" id="KW-1185">Reference proteome</keyword>
<keyword evidence="5 9" id="KW-0560">Oxidoreductase</keyword>
<dbReference type="CDD" id="cd12173">
    <property type="entry name" value="PGDH_4"/>
    <property type="match status" value="1"/>
</dbReference>
<dbReference type="GO" id="GO:0006564">
    <property type="term" value="P:L-serine biosynthetic process"/>
    <property type="evidence" value="ECO:0007669"/>
    <property type="project" value="UniProtKB-UniRule"/>
</dbReference>
<dbReference type="PROSITE" id="PS00065">
    <property type="entry name" value="D_2_HYDROXYACID_DH_1"/>
    <property type="match status" value="1"/>
</dbReference>
<gene>
    <name evidence="11" type="ORF">AXX12_00345</name>
</gene>
<dbReference type="SUPFAM" id="SSF143548">
    <property type="entry name" value="Serine metabolism enzymes domain"/>
    <property type="match status" value="1"/>
</dbReference>
<comment type="similarity">
    <text evidence="3 9">Belongs to the D-isomer specific 2-hydroxyacid dehydrogenase family.</text>
</comment>
<dbReference type="GO" id="GO:0004617">
    <property type="term" value="F:phosphoglycerate dehydrogenase activity"/>
    <property type="evidence" value="ECO:0007669"/>
    <property type="project" value="UniProtKB-UniRule"/>
</dbReference>
<dbReference type="InterPro" id="IPR045626">
    <property type="entry name" value="PGDH_ASB_dom"/>
</dbReference>
<dbReference type="RefSeq" id="WP_066236640.1">
    <property type="nucleotide sequence ID" value="NZ_LSGP01000001.1"/>
</dbReference>
<dbReference type="GO" id="GO:0051287">
    <property type="term" value="F:NAD binding"/>
    <property type="evidence" value="ECO:0007669"/>
    <property type="project" value="UniProtKB-UniRule"/>
</dbReference>
<comment type="pathway">
    <text evidence="2 9">Amino-acid biosynthesis; L-serine biosynthesis; L-serine from 3-phospho-D-glycerate: step 1/3.</text>
</comment>
<evidence type="ECO:0000259" key="10">
    <source>
        <dbReference type="PROSITE" id="PS51671"/>
    </source>
</evidence>
<proteinExistence type="inferred from homology"/>
<dbReference type="InterPro" id="IPR029752">
    <property type="entry name" value="D-isomer_DH_CS1"/>
</dbReference>
<feature type="domain" description="ACT" evidence="10">
    <location>
        <begin position="454"/>
        <end position="526"/>
    </location>
</feature>
<keyword evidence="9" id="KW-0718">Serine biosynthesis</keyword>
<dbReference type="PANTHER" id="PTHR42938:SF47">
    <property type="entry name" value="HYDROXYPYRUVATE REDUCTASE"/>
    <property type="match status" value="1"/>
</dbReference>
<evidence type="ECO:0000256" key="5">
    <source>
        <dbReference type="ARBA" id="ARBA00023002"/>
    </source>
</evidence>
<dbReference type="InterPro" id="IPR006236">
    <property type="entry name" value="PGDH"/>
</dbReference>
<dbReference type="InterPro" id="IPR045865">
    <property type="entry name" value="ACT-like_dom_sf"/>
</dbReference>
<dbReference type="OrthoDB" id="9805416at2"/>
<evidence type="ECO:0000256" key="3">
    <source>
        <dbReference type="ARBA" id="ARBA00005854"/>
    </source>
</evidence>
<dbReference type="SUPFAM" id="SSF52283">
    <property type="entry name" value="Formate/glycerate dehydrogenase catalytic domain-like"/>
    <property type="match status" value="1"/>
</dbReference>
<dbReference type="InterPro" id="IPR002912">
    <property type="entry name" value="ACT_dom"/>
</dbReference>
<protein>
    <recommendedName>
        <fullName evidence="4 9">D-3-phosphoglycerate dehydrogenase</fullName>
        <ecNumber evidence="9">1.1.1.95</ecNumber>
    </recommendedName>
</protein>
<dbReference type="EC" id="1.1.1.95" evidence="9"/>
<dbReference type="InterPro" id="IPR036291">
    <property type="entry name" value="NAD(P)-bd_dom_sf"/>
</dbReference>
<dbReference type="InterPro" id="IPR006139">
    <property type="entry name" value="D-isomer_2_OHA_DH_cat_dom"/>
</dbReference>
<dbReference type="STRING" id="1794912.AXX12_00345"/>
<dbReference type="Gene3D" id="3.30.1330.90">
    <property type="entry name" value="D-3-phosphoglycerate dehydrogenase, domain 3"/>
    <property type="match status" value="1"/>
</dbReference>
<comment type="caution">
    <text evidence="11">The sequence shown here is derived from an EMBL/GenBank/DDBJ whole genome shotgun (WGS) entry which is preliminary data.</text>
</comment>
<dbReference type="EMBL" id="LSGP01000001">
    <property type="protein sequence ID" value="KYZ78030.1"/>
    <property type="molecule type" value="Genomic_DNA"/>
</dbReference>
<evidence type="ECO:0000256" key="1">
    <source>
        <dbReference type="ARBA" id="ARBA00003800"/>
    </source>
</evidence>
<keyword evidence="9" id="KW-0028">Amino-acid biosynthesis</keyword>
<keyword evidence="6 9" id="KW-0520">NAD</keyword>
<dbReference type="FunFam" id="3.30.70.260:FF:000008">
    <property type="entry name" value="D-3-phosphoglycerate dehydrogenase, chloroplastic"/>
    <property type="match status" value="1"/>
</dbReference>
<dbReference type="Gene3D" id="3.40.50.720">
    <property type="entry name" value="NAD(P)-binding Rossmann-like Domain"/>
    <property type="match status" value="2"/>
</dbReference>
<dbReference type="NCBIfam" id="TIGR01327">
    <property type="entry name" value="PGDH"/>
    <property type="match status" value="1"/>
</dbReference>
<dbReference type="AlphaFoldDB" id="A0A154BW68"/>
<dbReference type="Pfam" id="PF02826">
    <property type="entry name" value="2-Hacid_dh_C"/>
    <property type="match status" value="1"/>
</dbReference>
<dbReference type="InterPro" id="IPR006140">
    <property type="entry name" value="D-isomer_DH_NAD-bd"/>
</dbReference>
<evidence type="ECO:0000256" key="7">
    <source>
        <dbReference type="ARBA" id="ARBA00048126"/>
    </source>
</evidence>
<reference evidence="11 12" key="1">
    <citation type="submission" date="2016-02" db="EMBL/GenBank/DDBJ databases">
        <title>Anaerosporomusa subterraneum gen. nov., sp. nov., a spore-forming obligate anaerobe isolated from saprolite.</title>
        <authorList>
            <person name="Choi J.K."/>
            <person name="Shah M."/>
            <person name="Yee N."/>
        </authorList>
    </citation>
    <scope>NUCLEOTIDE SEQUENCE [LARGE SCALE GENOMIC DNA]</scope>
    <source>
        <strain evidence="11 12">RU4</strain>
    </source>
</reference>
<evidence type="ECO:0000313" key="12">
    <source>
        <dbReference type="Proteomes" id="UP000076268"/>
    </source>
</evidence>
<dbReference type="FunFam" id="3.40.50.720:FF:000021">
    <property type="entry name" value="D-3-phosphoglycerate dehydrogenase"/>
    <property type="match status" value="1"/>
</dbReference>
<comment type="catalytic activity">
    <reaction evidence="8 9">
        <text>(2R)-3-phosphoglycerate + NAD(+) = 3-phosphooxypyruvate + NADH + H(+)</text>
        <dbReference type="Rhea" id="RHEA:12641"/>
        <dbReference type="ChEBI" id="CHEBI:15378"/>
        <dbReference type="ChEBI" id="CHEBI:18110"/>
        <dbReference type="ChEBI" id="CHEBI:57540"/>
        <dbReference type="ChEBI" id="CHEBI:57945"/>
        <dbReference type="ChEBI" id="CHEBI:58272"/>
        <dbReference type="EC" id="1.1.1.95"/>
    </reaction>
</comment>
<dbReference type="FunFam" id="3.30.1330.90:FF:000003">
    <property type="entry name" value="D-3-phosphoglycerate dehydrogenase"/>
    <property type="match status" value="1"/>
</dbReference>
<comment type="catalytic activity">
    <reaction evidence="7">
        <text>(R)-2-hydroxyglutarate + NAD(+) = 2-oxoglutarate + NADH + H(+)</text>
        <dbReference type="Rhea" id="RHEA:49612"/>
        <dbReference type="ChEBI" id="CHEBI:15378"/>
        <dbReference type="ChEBI" id="CHEBI:15801"/>
        <dbReference type="ChEBI" id="CHEBI:16810"/>
        <dbReference type="ChEBI" id="CHEBI:57540"/>
        <dbReference type="ChEBI" id="CHEBI:57945"/>
        <dbReference type="EC" id="1.1.1.399"/>
    </reaction>
</comment>
<evidence type="ECO:0000256" key="6">
    <source>
        <dbReference type="ARBA" id="ARBA00023027"/>
    </source>
</evidence>
<dbReference type="Proteomes" id="UP000076268">
    <property type="component" value="Unassembled WGS sequence"/>
</dbReference>
<dbReference type="CDD" id="cd04902">
    <property type="entry name" value="ACT_3PGDH-xct"/>
    <property type="match status" value="1"/>
</dbReference>